<feature type="domain" description="Calcineurin-like phosphoesterase" evidence="1">
    <location>
        <begin position="3"/>
        <end position="124"/>
    </location>
</feature>
<keyword evidence="3" id="KW-1185">Reference proteome</keyword>
<proteinExistence type="predicted"/>
<sequence>MHRFAVIADPHYHEIFPGYRFEGVPFRGRQGAAIRTRDDSAASTRIFNESWLAFRAALEACVAEGVRTVLIAGDLTDDGQIASMGPALALLARYEAEHGLRFFLTPGNHDVYGMSGRDHAKAFYDAAGGATWVTSDPDAVPGPGRSVVDPAMFCRSYDALAPLWAPYGIQRRPEDFYWECPFGTEDAFSARMFEMASPDGSVTHRQLDLSYLVEPEPGLWVVSVDANVFAPRNGRPDNRRPDAFDDSTDAGWNALVRLKPFILDWLADVSKRARALDKTLVCFSHYPVLDPYDDTAADETALFGATQAVRRTPSPETARAVARTGIGTHFSGHLHISDSNSVADGGAALTNIAIPSPVAFPPAFAVVAANGREMEVDHILLDFPDFDAFFPLYGDDAWTGARSYGEFLYGHVRELVVHRYLKREWPQDFAAALQRLSVADLLALAERPDPIAPAAYAPAGEGEGPSGVDLVTDWYAARKASVLVTRFVPASRMALYQRLIAAYAGRSWPDPLCLQARVQRFLAMMARYLDDARQDREAAE</sequence>
<dbReference type="Proteomes" id="UP000253759">
    <property type="component" value="Unassembled WGS sequence"/>
</dbReference>
<dbReference type="RefSeq" id="WP_114646433.1">
    <property type="nucleotide sequence ID" value="NZ_QQNH01000018.1"/>
</dbReference>
<dbReference type="AlphaFoldDB" id="A0A369W2S0"/>
<dbReference type="Gene3D" id="3.60.21.10">
    <property type="match status" value="2"/>
</dbReference>
<dbReference type="GO" id="GO:0016787">
    <property type="term" value="F:hydrolase activity"/>
    <property type="evidence" value="ECO:0007669"/>
    <property type="project" value="InterPro"/>
</dbReference>
<organism evidence="2 3">
    <name type="scientific">Pelagibacterium lacus</name>
    <dbReference type="NCBI Taxonomy" id="2282655"/>
    <lineage>
        <taxon>Bacteria</taxon>
        <taxon>Pseudomonadati</taxon>
        <taxon>Pseudomonadota</taxon>
        <taxon>Alphaproteobacteria</taxon>
        <taxon>Hyphomicrobiales</taxon>
        <taxon>Devosiaceae</taxon>
        <taxon>Pelagibacterium</taxon>
    </lineage>
</organism>
<evidence type="ECO:0000259" key="1">
    <source>
        <dbReference type="Pfam" id="PF00149"/>
    </source>
</evidence>
<evidence type="ECO:0000313" key="2">
    <source>
        <dbReference type="EMBL" id="RDE08339.1"/>
    </source>
</evidence>
<reference evidence="3" key="1">
    <citation type="submission" date="2018-07" db="EMBL/GenBank/DDBJ databases">
        <authorList>
            <person name="Liu B.-T."/>
            <person name="Du Z."/>
        </authorList>
    </citation>
    <scope>NUCLEOTIDE SEQUENCE [LARGE SCALE GENOMIC DNA]</scope>
    <source>
        <strain evidence="3">XYN52</strain>
    </source>
</reference>
<accession>A0A369W2S0</accession>
<name>A0A369W2S0_9HYPH</name>
<dbReference type="InterPro" id="IPR029052">
    <property type="entry name" value="Metallo-depent_PP-like"/>
</dbReference>
<dbReference type="Pfam" id="PF00149">
    <property type="entry name" value="Metallophos"/>
    <property type="match status" value="1"/>
</dbReference>
<dbReference type="InterPro" id="IPR004843">
    <property type="entry name" value="Calcineurin-like_PHP"/>
</dbReference>
<dbReference type="OrthoDB" id="5695107at2"/>
<comment type="caution">
    <text evidence="2">The sequence shown here is derived from an EMBL/GenBank/DDBJ whole genome shotgun (WGS) entry which is preliminary data.</text>
</comment>
<evidence type="ECO:0000313" key="3">
    <source>
        <dbReference type="Proteomes" id="UP000253759"/>
    </source>
</evidence>
<protein>
    <submittedName>
        <fullName evidence="2">Metallophosphoesterase</fullName>
    </submittedName>
</protein>
<dbReference type="EMBL" id="QQNH01000018">
    <property type="protein sequence ID" value="RDE08339.1"/>
    <property type="molecule type" value="Genomic_DNA"/>
</dbReference>
<gene>
    <name evidence="2" type="ORF">DVH29_12065</name>
</gene>
<dbReference type="SUPFAM" id="SSF56300">
    <property type="entry name" value="Metallo-dependent phosphatases"/>
    <property type="match status" value="1"/>
</dbReference>